<proteinExistence type="predicted"/>
<dbReference type="AlphaFoldDB" id="A0A5F8GH60"/>
<dbReference type="OMA" id="QRTETIH"/>
<protein>
    <submittedName>
        <fullName evidence="1">Uncharacterized protein</fullName>
    </submittedName>
</protein>
<dbReference type="Proteomes" id="UP000002280">
    <property type="component" value="Chromosome 6"/>
</dbReference>
<organism evidence="1 2">
    <name type="scientific">Monodelphis domestica</name>
    <name type="common">Gray short-tailed opossum</name>
    <dbReference type="NCBI Taxonomy" id="13616"/>
    <lineage>
        <taxon>Eukaryota</taxon>
        <taxon>Metazoa</taxon>
        <taxon>Chordata</taxon>
        <taxon>Craniata</taxon>
        <taxon>Vertebrata</taxon>
        <taxon>Euteleostomi</taxon>
        <taxon>Mammalia</taxon>
        <taxon>Metatheria</taxon>
        <taxon>Didelphimorphia</taxon>
        <taxon>Didelphidae</taxon>
        <taxon>Monodelphis</taxon>
    </lineage>
</organism>
<name>A0A5F8GH60_MONDO</name>
<dbReference type="GeneTree" id="ENSGT00960000187477"/>
<dbReference type="Bgee" id="ENSMODG00000043808">
    <property type="expression patterns" value="Expressed in adult mammalian kidney and 5 other cell types or tissues"/>
</dbReference>
<evidence type="ECO:0000313" key="2">
    <source>
        <dbReference type="Proteomes" id="UP000002280"/>
    </source>
</evidence>
<evidence type="ECO:0000313" key="1">
    <source>
        <dbReference type="Ensembl" id="ENSMODP00000046865.1"/>
    </source>
</evidence>
<reference evidence="1 2" key="1">
    <citation type="journal article" date="2007" name="Nature">
        <title>Genome of the marsupial Monodelphis domestica reveals innovation in non-coding sequences.</title>
        <authorList>
            <person name="Mikkelsen T.S."/>
            <person name="Wakefield M.J."/>
            <person name="Aken B."/>
            <person name="Amemiya C.T."/>
            <person name="Chang J.L."/>
            <person name="Duke S."/>
            <person name="Garber M."/>
            <person name="Gentles A.J."/>
            <person name="Goodstadt L."/>
            <person name="Heger A."/>
            <person name="Jurka J."/>
            <person name="Kamal M."/>
            <person name="Mauceli E."/>
            <person name="Searle S.M."/>
            <person name="Sharpe T."/>
            <person name="Baker M.L."/>
            <person name="Batzer M.A."/>
            <person name="Benos P.V."/>
            <person name="Belov K."/>
            <person name="Clamp M."/>
            <person name="Cook A."/>
            <person name="Cuff J."/>
            <person name="Das R."/>
            <person name="Davidow L."/>
            <person name="Deakin J.E."/>
            <person name="Fazzari M.J."/>
            <person name="Glass J.L."/>
            <person name="Grabherr M."/>
            <person name="Greally J.M."/>
            <person name="Gu W."/>
            <person name="Hore T.A."/>
            <person name="Huttley G.A."/>
            <person name="Kleber M."/>
            <person name="Jirtle R.L."/>
            <person name="Koina E."/>
            <person name="Lee J.T."/>
            <person name="Mahony S."/>
            <person name="Marra M.A."/>
            <person name="Miller R.D."/>
            <person name="Nicholls R.D."/>
            <person name="Oda M."/>
            <person name="Papenfuss A.T."/>
            <person name="Parra Z.E."/>
            <person name="Pollock D.D."/>
            <person name="Ray D.A."/>
            <person name="Schein J.E."/>
            <person name="Speed T.P."/>
            <person name="Thompson K."/>
            <person name="VandeBerg J.L."/>
            <person name="Wade C.M."/>
            <person name="Walker J.A."/>
            <person name="Waters P.D."/>
            <person name="Webber C."/>
            <person name="Weidman J.R."/>
            <person name="Xie X."/>
            <person name="Zody M.C."/>
            <person name="Baldwin J."/>
            <person name="Abdouelleil A."/>
            <person name="Abdulkadir J."/>
            <person name="Abebe A."/>
            <person name="Abera B."/>
            <person name="Abreu J."/>
            <person name="Acer S.C."/>
            <person name="Aftuck L."/>
            <person name="Alexander A."/>
            <person name="An P."/>
            <person name="Anderson E."/>
            <person name="Anderson S."/>
            <person name="Arachi H."/>
            <person name="Azer M."/>
            <person name="Bachantsang P."/>
            <person name="Barry A."/>
            <person name="Bayul T."/>
            <person name="Berlin A."/>
            <person name="Bessette D."/>
            <person name="Bloom T."/>
            <person name="Bloom T."/>
            <person name="Boguslavskiy L."/>
            <person name="Bonnet C."/>
            <person name="Boukhgalter B."/>
            <person name="Bourzgui I."/>
            <person name="Brown A."/>
            <person name="Cahill P."/>
            <person name="Channer S."/>
            <person name="Cheshatsang Y."/>
            <person name="Chuda L."/>
            <person name="Citroen M."/>
            <person name="Collymore A."/>
            <person name="Cooke P."/>
            <person name="Costello M."/>
            <person name="D'Aco K."/>
            <person name="Daza R."/>
            <person name="De Haan G."/>
            <person name="DeGray S."/>
            <person name="DeMaso C."/>
            <person name="Dhargay N."/>
            <person name="Dooley K."/>
            <person name="Dooley E."/>
            <person name="Doricent M."/>
            <person name="Dorje P."/>
            <person name="Dorjee K."/>
            <person name="Dupes A."/>
            <person name="Elong R."/>
            <person name="Falk J."/>
            <person name="Farina A."/>
            <person name="Faro S."/>
            <person name="Ferguson D."/>
            <person name="Fisher S."/>
            <person name="Foley C.D."/>
            <person name="Franke A."/>
            <person name="Friedrich D."/>
            <person name="Gadbois L."/>
            <person name="Gearin G."/>
            <person name="Gearin C.R."/>
            <person name="Giannoukos G."/>
            <person name="Goode T."/>
            <person name="Graham J."/>
            <person name="Grandbois E."/>
            <person name="Grewal S."/>
            <person name="Gyaltsen K."/>
            <person name="Hafez N."/>
            <person name="Hagos B."/>
            <person name="Hall J."/>
            <person name="Henson C."/>
            <person name="Hollinger A."/>
            <person name="Honan T."/>
            <person name="Huard M.D."/>
            <person name="Hughes L."/>
            <person name="Hurhula B."/>
            <person name="Husby M.E."/>
            <person name="Kamat A."/>
            <person name="Kanga B."/>
            <person name="Kashin S."/>
            <person name="Khazanovich D."/>
            <person name="Kisner P."/>
            <person name="Lance K."/>
            <person name="Lara M."/>
            <person name="Lee W."/>
            <person name="Lennon N."/>
            <person name="Letendre F."/>
            <person name="LeVine R."/>
            <person name="Lipovsky A."/>
            <person name="Liu X."/>
            <person name="Liu J."/>
            <person name="Liu S."/>
            <person name="Lokyitsang T."/>
            <person name="Lokyitsang Y."/>
            <person name="Lubonja R."/>
            <person name="Lui A."/>
            <person name="MacDonald P."/>
            <person name="Magnisalis V."/>
            <person name="Maru K."/>
            <person name="Matthews C."/>
            <person name="McCusker W."/>
            <person name="McDonough S."/>
            <person name="Mehta T."/>
            <person name="Meldrim J."/>
            <person name="Meneus L."/>
            <person name="Mihai O."/>
            <person name="Mihalev A."/>
            <person name="Mihova T."/>
            <person name="Mittelman R."/>
            <person name="Mlenga V."/>
            <person name="Montmayeur A."/>
            <person name="Mulrain L."/>
            <person name="Navidi A."/>
            <person name="Naylor J."/>
            <person name="Negash T."/>
            <person name="Nguyen T."/>
            <person name="Nguyen N."/>
            <person name="Nicol R."/>
            <person name="Norbu C."/>
            <person name="Norbu N."/>
            <person name="Novod N."/>
            <person name="O'Neill B."/>
            <person name="Osman S."/>
            <person name="Markiewicz E."/>
            <person name="Oyono O.L."/>
            <person name="Patti C."/>
            <person name="Phunkhang P."/>
            <person name="Pierre F."/>
            <person name="Priest M."/>
            <person name="Raghuraman S."/>
            <person name="Rege F."/>
            <person name="Reyes R."/>
            <person name="Rise C."/>
            <person name="Rogov P."/>
            <person name="Ross K."/>
            <person name="Ryan E."/>
            <person name="Settipalli S."/>
            <person name="Shea T."/>
            <person name="Sherpa N."/>
            <person name="Shi L."/>
            <person name="Shih D."/>
            <person name="Sparrow T."/>
            <person name="Spaulding J."/>
            <person name="Stalker J."/>
            <person name="Stange-Thomann N."/>
            <person name="Stavropoulos S."/>
            <person name="Stone C."/>
            <person name="Strader C."/>
            <person name="Tesfaye S."/>
            <person name="Thomson T."/>
            <person name="Thoulutsang Y."/>
            <person name="Thoulutsang D."/>
            <person name="Topham K."/>
            <person name="Topping I."/>
            <person name="Tsamla T."/>
            <person name="Vassiliev H."/>
            <person name="Vo A."/>
            <person name="Wangchuk T."/>
            <person name="Wangdi T."/>
            <person name="Weiand M."/>
            <person name="Wilkinson J."/>
            <person name="Wilson A."/>
            <person name="Yadav S."/>
            <person name="Young G."/>
            <person name="Yu Q."/>
            <person name="Zembek L."/>
            <person name="Zhong D."/>
            <person name="Zimmer A."/>
            <person name="Zwirko Z."/>
            <person name="Jaffe D.B."/>
            <person name="Alvarez P."/>
            <person name="Brockman W."/>
            <person name="Butler J."/>
            <person name="Chin C."/>
            <person name="Gnerre S."/>
            <person name="MacCallum I."/>
            <person name="Graves J.A."/>
            <person name="Ponting C.P."/>
            <person name="Breen M."/>
            <person name="Samollow P.B."/>
            <person name="Lander E.S."/>
            <person name="Lindblad-Toh K."/>
        </authorList>
    </citation>
    <scope>NUCLEOTIDE SEQUENCE [LARGE SCALE GENOMIC DNA]</scope>
</reference>
<reference evidence="1" key="3">
    <citation type="submission" date="2025-09" db="UniProtKB">
        <authorList>
            <consortium name="Ensembl"/>
        </authorList>
    </citation>
    <scope>IDENTIFICATION</scope>
</reference>
<accession>A0A5F8GH60</accession>
<keyword evidence="2" id="KW-1185">Reference proteome</keyword>
<reference evidence="1" key="2">
    <citation type="submission" date="2025-08" db="UniProtKB">
        <authorList>
            <consortium name="Ensembl"/>
        </authorList>
    </citation>
    <scope>IDENTIFICATION</scope>
</reference>
<dbReference type="InParanoid" id="A0A5F8GH60"/>
<sequence>TIRFFCSFLQFPAVFFFRLLHVAISHFSVALLETFELGPTLFWCPEKATLSQPLSHSSIHLAISRTSPKCFIKPRLSENCKESLSFIITPVIEGCNQKLNGRETL</sequence>
<dbReference type="Ensembl" id="ENSMODT00000055860.1">
    <property type="protein sequence ID" value="ENSMODP00000046865.1"/>
    <property type="gene ID" value="ENSMODG00000043808.1"/>
</dbReference>